<name>A0A845F915_9BACI</name>
<dbReference type="AlphaFoldDB" id="A0A845F915"/>
<keyword evidence="1" id="KW-1133">Transmembrane helix</keyword>
<gene>
    <name evidence="2" type="ORF">GLW00_06205</name>
</gene>
<organism evidence="2 3">
    <name type="scientific">Halobacillus litoralis</name>
    <dbReference type="NCBI Taxonomy" id="45668"/>
    <lineage>
        <taxon>Bacteria</taxon>
        <taxon>Bacillati</taxon>
        <taxon>Bacillota</taxon>
        <taxon>Bacilli</taxon>
        <taxon>Bacillales</taxon>
        <taxon>Bacillaceae</taxon>
        <taxon>Halobacillus</taxon>
    </lineage>
</organism>
<dbReference type="RefSeq" id="WP_160912275.1">
    <property type="nucleotide sequence ID" value="NZ_WMFA01000002.1"/>
</dbReference>
<keyword evidence="1" id="KW-0472">Membrane</keyword>
<dbReference type="GeneID" id="78006574"/>
<sequence>MKIGRRRIAWKDVWIGVSFIVVLYFTLPQFGVNPYVIVITLMAMVEWVTKYILPWIVLYWAVRWIKQLESR</sequence>
<dbReference type="OrthoDB" id="2637224at2"/>
<feature type="transmembrane region" description="Helical" evidence="1">
    <location>
        <begin position="36"/>
        <end position="62"/>
    </location>
</feature>
<evidence type="ECO:0000313" key="3">
    <source>
        <dbReference type="Proteomes" id="UP000450457"/>
    </source>
</evidence>
<comment type="caution">
    <text evidence="2">The sequence shown here is derived from an EMBL/GenBank/DDBJ whole genome shotgun (WGS) entry which is preliminary data.</text>
</comment>
<dbReference type="EMBL" id="WMFA01000002">
    <property type="protein sequence ID" value="MYL70430.1"/>
    <property type="molecule type" value="Genomic_DNA"/>
</dbReference>
<keyword evidence="1" id="KW-0812">Transmembrane</keyword>
<dbReference type="Proteomes" id="UP000450457">
    <property type="component" value="Unassembled WGS sequence"/>
</dbReference>
<feature type="transmembrane region" description="Helical" evidence="1">
    <location>
        <begin position="12"/>
        <end position="30"/>
    </location>
</feature>
<protein>
    <recommendedName>
        <fullName evidence="4">Permease</fullName>
    </recommendedName>
</protein>
<evidence type="ECO:0000313" key="2">
    <source>
        <dbReference type="EMBL" id="MYL70430.1"/>
    </source>
</evidence>
<proteinExistence type="predicted"/>
<evidence type="ECO:0000256" key="1">
    <source>
        <dbReference type="SAM" id="Phobius"/>
    </source>
</evidence>
<reference evidence="2 3" key="1">
    <citation type="submission" date="2019-11" db="EMBL/GenBank/DDBJ databases">
        <title>Genome sequences of 17 halophilic strains isolated from different environments.</title>
        <authorList>
            <person name="Furrow R.E."/>
        </authorList>
    </citation>
    <scope>NUCLEOTIDE SEQUENCE [LARGE SCALE GENOMIC DNA]</scope>
    <source>
        <strain evidence="2 3">SL-4</strain>
    </source>
</reference>
<accession>A0A845F915</accession>
<evidence type="ECO:0008006" key="4">
    <source>
        <dbReference type="Google" id="ProtNLM"/>
    </source>
</evidence>